<dbReference type="InterPro" id="IPR007318">
    <property type="entry name" value="Phopholipid_MeTrfase"/>
</dbReference>
<organism evidence="6 7">
    <name type="scientific">Flavobacterium caseinilyticum</name>
    <dbReference type="NCBI Taxonomy" id="2541732"/>
    <lineage>
        <taxon>Bacteria</taxon>
        <taxon>Pseudomonadati</taxon>
        <taxon>Bacteroidota</taxon>
        <taxon>Flavobacteriia</taxon>
        <taxon>Flavobacteriales</taxon>
        <taxon>Flavobacteriaceae</taxon>
        <taxon>Flavobacterium</taxon>
    </lineage>
</organism>
<evidence type="ECO:0000256" key="3">
    <source>
        <dbReference type="ARBA" id="ARBA00022989"/>
    </source>
</evidence>
<keyword evidence="3 5" id="KW-1133">Transmembrane helix</keyword>
<dbReference type="Gene3D" id="1.20.120.1630">
    <property type="match status" value="1"/>
</dbReference>
<sequence>MKINPKDILFVSIQLLLFVFYTLVVDGSLGFSFIVQKGGLFISGLGTLILIFALLQINKNLSPFPTPRDRAILIQNGLYKLVRHPIYTGIIFMLIGYSVYQNSIYKLCISVLLMLLFHIKTNYEEQQLIKKFPEYVEYKHKTGKFFVRLF</sequence>
<dbReference type="EMBL" id="SMFM01000002">
    <property type="protein sequence ID" value="TDD77263.1"/>
    <property type="molecule type" value="Genomic_DNA"/>
</dbReference>
<gene>
    <name evidence="6" type="ORF">E0F89_06650</name>
</gene>
<evidence type="ECO:0000256" key="4">
    <source>
        <dbReference type="ARBA" id="ARBA00023136"/>
    </source>
</evidence>
<dbReference type="AlphaFoldDB" id="A0A4R5AWQ6"/>
<comment type="caution">
    <text evidence="6">The sequence shown here is derived from an EMBL/GenBank/DDBJ whole genome shotgun (WGS) entry which is preliminary data.</text>
</comment>
<dbReference type="Pfam" id="PF04191">
    <property type="entry name" value="PEMT"/>
    <property type="match status" value="1"/>
</dbReference>
<dbReference type="Proteomes" id="UP000295278">
    <property type="component" value="Unassembled WGS sequence"/>
</dbReference>
<reference evidence="6 7" key="1">
    <citation type="submission" date="2019-03" db="EMBL/GenBank/DDBJ databases">
        <title>Flavobacterium AT-3-2 sp. nov., isolated from arctic soil.</title>
        <authorList>
            <person name="Chaudhary D.K."/>
        </authorList>
    </citation>
    <scope>NUCLEOTIDE SEQUENCE [LARGE SCALE GENOMIC DNA]</scope>
    <source>
        <strain evidence="6 7">AT-3-2</strain>
    </source>
</reference>
<evidence type="ECO:0000256" key="2">
    <source>
        <dbReference type="ARBA" id="ARBA00022692"/>
    </source>
</evidence>
<evidence type="ECO:0000256" key="1">
    <source>
        <dbReference type="ARBA" id="ARBA00004127"/>
    </source>
</evidence>
<proteinExistence type="predicted"/>
<keyword evidence="6" id="KW-0808">Transferase</keyword>
<dbReference type="PANTHER" id="PTHR43847:SF1">
    <property type="entry name" value="BLL3993 PROTEIN"/>
    <property type="match status" value="1"/>
</dbReference>
<feature type="transmembrane region" description="Helical" evidence="5">
    <location>
        <begin position="7"/>
        <end position="34"/>
    </location>
</feature>
<feature type="transmembrane region" description="Helical" evidence="5">
    <location>
        <begin position="40"/>
        <end position="57"/>
    </location>
</feature>
<dbReference type="PANTHER" id="PTHR43847">
    <property type="entry name" value="BLL3993 PROTEIN"/>
    <property type="match status" value="1"/>
</dbReference>
<evidence type="ECO:0000256" key="5">
    <source>
        <dbReference type="SAM" id="Phobius"/>
    </source>
</evidence>
<keyword evidence="6" id="KW-0489">Methyltransferase</keyword>
<keyword evidence="4 5" id="KW-0472">Membrane</keyword>
<name>A0A4R5AWQ6_9FLAO</name>
<dbReference type="GO" id="GO:0008168">
    <property type="term" value="F:methyltransferase activity"/>
    <property type="evidence" value="ECO:0007669"/>
    <property type="project" value="UniProtKB-KW"/>
</dbReference>
<keyword evidence="2 5" id="KW-0812">Transmembrane</keyword>
<dbReference type="GO" id="GO:0032259">
    <property type="term" value="P:methylation"/>
    <property type="evidence" value="ECO:0007669"/>
    <property type="project" value="UniProtKB-KW"/>
</dbReference>
<keyword evidence="7" id="KW-1185">Reference proteome</keyword>
<dbReference type="RefSeq" id="WP_131909034.1">
    <property type="nucleotide sequence ID" value="NZ_SMFM01000002.1"/>
</dbReference>
<protein>
    <submittedName>
        <fullName evidence="6">Isoprenylcysteine carboxylmethyltransferase family protein</fullName>
    </submittedName>
</protein>
<dbReference type="InterPro" id="IPR052527">
    <property type="entry name" value="Metal_cation-efflux_comp"/>
</dbReference>
<evidence type="ECO:0000313" key="7">
    <source>
        <dbReference type="Proteomes" id="UP000295278"/>
    </source>
</evidence>
<feature type="transmembrane region" description="Helical" evidence="5">
    <location>
        <begin position="78"/>
        <end position="97"/>
    </location>
</feature>
<dbReference type="GO" id="GO:0012505">
    <property type="term" value="C:endomembrane system"/>
    <property type="evidence" value="ECO:0007669"/>
    <property type="project" value="UniProtKB-SubCell"/>
</dbReference>
<accession>A0A4R5AWQ6</accession>
<evidence type="ECO:0000313" key="6">
    <source>
        <dbReference type="EMBL" id="TDD77263.1"/>
    </source>
</evidence>
<dbReference type="OrthoDB" id="9809773at2"/>
<comment type="subcellular location">
    <subcellularLocation>
        <location evidence="1">Endomembrane system</location>
        <topology evidence="1">Multi-pass membrane protein</topology>
    </subcellularLocation>
</comment>